<organism evidence="2 3">
    <name type="scientific">Caerostris extrusa</name>
    <name type="common">Bark spider</name>
    <name type="synonym">Caerostris bankana</name>
    <dbReference type="NCBI Taxonomy" id="172846"/>
    <lineage>
        <taxon>Eukaryota</taxon>
        <taxon>Metazoa</taxon>
        <taxon>Ecdysozoa</taxon>
        <taxon>Arthropoda</taxon>
        <taxon>Chelicerata</taxon>
        <taxon>Arachnida</taxon>
        <taxon>Araneae</taxon>
        <taxon>Araneomorphae</taxon>
        <taxon>Entelegynae</taxon>
        <taxon>Araneoidea</taxon>
        <taxon>Araneidae</taxon>
        <taxon>Caerostris</taxon>
    </lineage>
</organism>
<evidence type="ECO:0000313" key="2">
    <source>
        <dbReference type="EMBL" id="GIY05569.1"/>
    </source>
</evidence>
<reference evidence="2 3" key="1">
    <citation type="submission" date="2021-06" db="EMBL/GenBank/DDBJ databases">
        <title>Caerostris extrusa draft genome.</title>
        <authorList>
            <person name="Kono N."/>
            <person name="Arakawa K."/>
        </authorList>
    </citation>
    <scope>NUCLEOTIDE SEQUENCE [LARGE SCALE GENOMIC DNA]</scope>
</reference>
<sequence length="144" mass="16880">MPITELLTRKVKQKKNTSRIQILELNKRSHLSFSQKYVSGTLKNPRKQMCIHEFHWPDFSAPNKVEYVIRFFTPNLATFDDTSTTICPNENCLKKHAPHFCIPSNYNNVERYKKKKKRSTGNVKENQQPFGITGLRSSNLKRRP</sequence>
<evidence type="ECO:0000313" key="3">
    <source>
        <dbReference type="Proteomes" id="UP001054945"/>
    </source>
</evidence>
<evidence type="ECO:0000256" key="1">
    <source>
        <dbReference type="SAM" id="MobiDB-lite"/>
    </source>
</evidence>
<proteinExistence type="predicted"/>
<dbReference type="Proteomes" id="UP001054945">
    <property type="component" value="Unassembled WGS sequence"/>
</dbReference>
<feature type="compositionally biased region" description="Polar residues" evidence="1">
    <location>
        <begin position="120"/>
        <end position="138"/>
    </location>
</feature>
<name>A0AAV4Q852_CAEEX</name>
<protein>
    <submittedName>
        <fullName evidence="2">Uncharacterized protein</fullName>
    </submittedName>
</protein>
<keyword evidence="3" id="KW-1185">Reference proteome</keyword>
<dbReference type="EMBL" id="BPLR01005859">
    <property type="protein sequence ID" value="GIY05569.1"/>
    <property type="molecule type" value="Genomic_DNA"/>
</dbReference>
<feature type="region of interest" description="Disordered" evidence="1">
    <location>
        <begin position="113"/>
        <end position="144"/>
    </location>
</feature>
<gene>
    <name evidence="2" type="ORF">CEXT_55251</name>
</gene>
<accession>A0AAV4Q852</accession>
<dbReference type="AlphaFoldDB" id="A0AAV4Q852"/>
<comment type="caution">
    <text evidence="2">The sequence shown here is derived from an EMBL/GenBank/DDBJ whole genome shotgun (WGS) entry which is preliminary data.</text>
</comment>